<dbReference type="EMBL" id="AQGS01000810">
    <property type="protein sequence ID" value="EPS36966.1"/>
    <property type="molecule type" value="Genomic_DNA"/>
</dbReference>
<accession>S8A756</accession>
<organism evidence="2 3">
    <name type="scientific">Dactylellina haptotyla (strain CBS 200.50)</name>
    <name type="common">Nematode-trapping fungus</name>
    <name type="synonym">Monacrosporium haptotylum</name>
    <dbReference type="NCBI Taxonomy" id="1284197"/>
    <lineage>
        <taxon>Eukaryota</taxon>
        <taxon>Fungi</taxon>
        <taxon>Dikarya</taxon>
        <taxon>Ascomycota</taxon>
        <taxon>Pezizomycotina</taxon>
        <taxon>Orbiliomycetes</taxon>
        <taxon>Orbiliales</taxon>
        <taxon>Orbiliaceae</taxon>
        <taxon>Dactylellina</taxon>
    </lineage>
</organism>
<reference evidence="2 3" key="1">
    <citation type="journal article" date="2013" name="PLoS Genet.">
        <title>Genomic mechanisms accounting for the adaptation to parasitism in nematode-trapping fungi.</title>
        <authorList>
            <person name="Meerupati T."/>
            <person name="Andersson K.M."/>
            <person name="Friman E."/>
            <person name="Kumar D."/>
            <person name="Tunlid A."/>
            <person name="Ahren D."/>
        </authorList>
    </citation>
    <scope>NUCLEOTIDE SEQUENCE [LARGE SCALE GENOMIC DNA]</scope>
    <source>
        <strain evidence="2 3">CBS 200.50</strain>
    </source>
</reference>
<sequence>MAKALALFLLAALSASLTEAVTLCNADNCLRQLRGNGYPASSYCTSYLTTARPAITPPPLTVVVTATRTVFAVHSPSGQPIEYITRKGAPYIAPNKRKRNLDLLPREPIPVTVAPIKARQAPLPLFASSCTGAPDRLSSACTCLIGYTADRVTVSKTVTQSTYTFTTQVCIPTDVYNLRQSWQGDFTSPSPDLSYALNPGKSVQECCNLCYHNPNCVAYYIDDETGFCGLMFARSTDHPQPNDSYCPKGLLEVYDPYSGSNFPGRYEFGMCGYLIYSDE</sequence>
<evidence type="ECO:0000313" key="2">
    <source>
        <dbReference type="EMBL" id="EPS36966.1"/>
    </source>
</evidence>
<dbReference type="eggNOG" id="ENOG502T0QZ">
    <property type="taxonomic scope" value="Eukaryota"/>
</dbReference>
<name>S8A756_DACHA</name>
<evidence type="ECO:0008006" key="4">
    <source>
        <dbReference type="Google" id="ProtNLM"/>
    </source>
</evidence>
<dbReference type="OMA" id="RAGCHAD"/>
<dbReference type="AlphaFoldDB" id="S8A756"/>
<evidence type="ECO:0000256" key="1">
    <source>
        <dbReference type="SAM" id="SignalP"/>
    </source>
</evidence>
<dbReference type="OrthoDB" id="5314209at2759"/>
<reference evidence="3" key="2">
    <citation type="submission" date="2013-04" db="EMBL/GenBank/DDBJ databases">
        <title>Genomic mechanisms accounting for the adaptation to parasitism in nematode-trapping fungi.</title>
        <authorList>
            <person name="Ahren D.G."/>
        </authorList>
    </citation>
    <scope>NUCLEOTIDE SEQUENCE [LARGE SCALE GENOMIC DNA]</scope>
    <source>
        <strain evidence="3">CBS 200.50</strain>
    </source>
</reference>
<dbReference type="HOGENOM" id="CLU_953239_0_0_1"/>
<feature type="signal peptide" evidence="1">
    <location>
        <begin position="1"/>
        <end position="20"/>
    </location>
</feature>
<protein>
    <recommendedName>
        <fullName evidence="4">Apple domain-containing protein</fullName>
    </recommendedName>
</protein>
<proteinExistence type="predicted"/>
<feature type="chain" id="PRO_5004547782" description="Apple domain-containing protein" evidence="1">
    <location>
        <begin position="21"/>
        <end position="279"/>
    </location>
</feature>
<keyword evidence="3" id="KW-1185">Reference proteome</keyword>
<dbReference type="Proteomes" id="UP000015100">
    <property type="component" value="Unassembled WGS sequence"/>
</dbReference>
<evidence type="ECO:0000313" key="3">
    <source>
        <dbReference type="Proteomes" id="UP000015100"/>
    </source>
</evidence>
<keyword evidence="1" id="KW-0732">Signal</keyword>
<gene>
    <name evidence="2" type="ORF">H072_9447</name>
</gene>
<comment type="caution">
    <text evidence="2">The sequence shown here is derived from an EMBL/GenBank/DDBJ whole genome shotgun (WGS) entry which is preliminary data.</text>
</comment>